<organism evidence="3 4">
    <name type="scientific">Coprinellus micaceus</name>
    <name type="common">Glistening ink-cap mushroom</name>
    <name type="synonym">Coprinus micaceus</name>
    <dbReference type="NCBI Taxonomy" id="71717"/>
    <lineage>
        <taxon>Eukaryota</taxon>
        <taxon>Fungi</taxon>
        <taxon>Dikarya</taxon>
        <taxon>Basidiomycota</taxon>
        <taxon>Agaricomycotina</taxon>
        <taxon>Agaricomycetes</taxon>
        <taxon>Agaricomycetidae</taxon>
        <taxon>Agaricales</taxon>
        <taxon>Agaricineae</taxon>
        <taxon>Psathyrellaceae</taxon>
        <taxon>Coprinellus</taxon>
    </lineage>
</organism>
<feature type="signal peptide" evidence="2">
    <location>
        <begin position="1"/>
        <end position="18"/>
    </location>
</feature>
<feature type="region of interest" description="Disordered" evidence="1">
    <location>
        <begin position="54"/>
        <end position="87"/>
    </location>
</feature>
<keyword evidence="2" id="KW-0732">Signal</keyword>
<dbReference type="AlphaFoldDB" id="A0A4Y7T8T1"/>
<proteinExistence type="predicted"/>
<keyword evidence="4" id="KW-1185">Reference proteome</keyword>
<protein>
    <recommendedName>
        <fullName evidence="5">Secreted protein</fullName>
    </recommendedName>
</protein>
<comment type="caution">
    <text evidence="3">The sequence shown here is derived from an EMBL/GenBank/DDBJ whole genome shotgun (WGS) entry which is preliminary data.</text>
</comment>
<feature type="chain" id="PRO_5021347142" description="Secreted protein" evidence="2">
    <location>
        <begin position="19"/>
        <end position="104"/>
    </location>
</feature>
<feature type="compositionally biased region" description="Basic and acidic residues" evidence="1">
    <location>
        <begin position="54"/>
        <end position="66"/>
    </location>
</feature>
<dbReference type="Proteomes" id="UP000298030">
    <property type="component" value="Unassembled WGS sequence"/>
</dbReference>
<name>A0A4Y7T8T1_COPMI</name>
<gene>
    <name evidence="3" type="ORF">FA13DRAFT_546770</name>
</gene>
<sequence length="104" mass="12160">MHNRSFMMIMSLAMGVHSLGFPFFRLSDPPKNWSLKYLARAKCLQVECCKIDRLPHPPPRSEKAQTEFRPLGSFRTKDPDPRDARPVFGRAAHWKTETRGYRAW</sequence>
<accession>A0A4Y7T8T1</accession>
<evidence type="ECO:0000313" key="3">
    <source>
        <dbReference type="EMBL" id="TEB30354.1"/>
    </source>
</evidence>
<evidence type="ECO:0000313" key="4">
    <source>
        <dbReference type="Proteomes" id="UP000298030"/>
    </source>
</evidence>
<dbReference type="EMBL" id="QPFP01000023">
    <property type="protein sequence ID" value="TEB30354.1"/>
    <property type="molecule type" value="Genomic_DNA"/>
</dbReference>
<evidence type="ECO:0000256" key="2">
    <source>
        <dbReference type="SAM" id="SignalP"/>
    </source>
</evidence>
<reference evidence="3 4" key="1">
    <citation type="journal article" date="2019" name="Nat. Ecol. Evol.">
        <title>Megaphylogeny resolves global patterns of mushroom evolution.</title>
        <authorList>
            <person name="Varga T."/>
            <person name="Krizsan K."/>
            <person name="Foldi C."/>
            <person name="Dima B."/>
            <person name="Sanchez-Garcia M."/>
            <person name="Sanchez-Ramirez S."/>
            <person name="Szollosi G.J."/>
            <person name="Szarkandi J.G."/>
            <person name="Papp V."/>
            <person name="Albert L."/>
            <person name="Andreopoulos W."/>
            <person name="Angelini C."/>
            <person name="Antonin V."/>
            <person name="Barry K.W."/>
            <person name="Bougher N.L."/>
            <person name="Buchanan P."/>
            <person name="Buyck B."/>
            <person name="Bense V."/>
            <person name="Catcheside P."/>
            <person name="Chovatia M."/>
            <person name="Cooper J."/>
            <person name="Damon W."/>
            <person name="Desjardin D."/>
            <person name="Finy P."/>
            <person name="Geml J."/>
            <person name="Haridas S."/>
            <person name="Hughes K."/>
            <person name="Justo A."/>
            <person name="Karasinski D."/>
            <person name="Kautmanova I."/>
            <person name="Kiss B."/>
            <person name="Kocsube S."/>
            <person name="Kotiranta H."/>
            <person name="LaButti K.M."/>
            <person name="Lechner B.E."/>
            <person name="Liimatainen K."/>
            <person name="Lipzen A."/>
            <person name="Lukacs Z."/>
            <person name="Mihaltcheva S."/>
            <person name="Morgado L.N."/>
            <person name="Niskanen T."/>
            <person name="Noordeloos M.E."/>
            <person name="Ohm R.A."/>
            <person name="Ortiz-Santana B."/>
            <person name="Ovrebo C."/>
            <person name="Racz N."/>
            <person name="Riley R."/>
            <person name="Savchenko A."/>
            <person name="Shiryaev A."/>
            <person name="Soop K."/>
            <person name="Spirin V."/>
            <person name="Szebenyi C."/>
            <person name="Tomsovsky M."/>
            <person name="Tulloss R.E."/>
            <person name="Uehling J."/>
            <person name="Grigoriev I.V."/>
            <person name="Vagvolgyi C."/>
            <person name="Papp T."/>
            <person name="Martin F.M."/>
            <person name="Miettinen O."/>
            <person name="Hibbett D.S."/>
            <person name="Nagy L.G."/>
        </authorList>
    </citation>
    <scope>NUCLEOTIDE SEQUENCE [LARGE SCALE GENOMIC DNA]</scope>
    <source>
        <strain evidence="3 4">FP101781</strain>
    </source>
</reference>
<evidence type="ECO:0000256" key="1">
    <source>
        <dbReference type="SAM" id="MobiDB-lite"/>
    </source>
</evidence>
<evidence type="ECO:0008006" key="5">
    <source>
        <dbReference type="Google" id="ProtNLM"/>
    </source>
</evidence>
<feature type="compositionally biased region" description="Basic and acidic residues" evidence="1">
    <location>
        <begin position="75"/>
        <end position="85"/>
    </location>
</feature>